<evidence type="ECO:0000313" key="3">
    <source>
        <dbReference type="Proteomes" id="UP001165044"/>
    </source>
</evidence>
<organism evidence="2 3">
    <name type="scientific">Geothrix edaphica</name>
    <dbReference type="NCBI Taxonomy" id="2927976"/>
    <lineage>
        <taxon>Bacteria</taxon>
        <taxon>Pseudomonadati</taxon>
        <taxon>Acidobacteriota</taxon>
        <taxon>Holophagae</taxon>
        <taxon>Holophagales</taxon>
        <taxon>Holophagaceae</taxon>
        <taxon>Geothrix</taxon>
    </lineage>
</organism>
<protein>
    <recommendedName>
        <fullName evidence="4">WD40 repeat domain-containing protein</fullName>
    </recommendedName>
</protein>
<evidence type="ECO:0000313" key="2">
    <source>
        <dbReference type="EMBL" id="GLH65781.1"/>
    </source>
</evidence>
<gene>
    <name evidence="2" type="ORF">GETHED_01450</name>
</gene>
<comment type="caution">
    <text evidence="2">The sequence shown here is derived from an EMBL/GenBank/DDBJ whole genome shotgun (WGS) entry which is preliminary data.</text>
</comment>
<dbReference type="RefSeq" id="WP_285605872.1">
    <property type="nucleotide sequence ID" value="NZ_BSDC01000001.1"/>
</dbReference>
<sequence length="386" mass="42738">MRLALMGGWLLLVARLLSGQSVVALADRQEVILEGQVLRRTAAEPRFTPVPDLPDFRPGLRSLARMEVAWDGSKVYQVGFTEDRHPVACSGKAFFTDAGERQWSWTEPKPLPVKEGESWKLLGAWEDSLLFLQVSRDAKAKPRSASSPKGGAVSQCLVRVDLLTGETTRLLEVQVGSDARMTAAFSRDAFYLFTATGKTIRVQVGTEPWSVDLLHANIWGEAGVTLCKDTGEFQNPSLFGQAFLDGDGSILVPAQVFLPLDRADIDLAWSQLPQLRKAELIQSGFWPVPADKEVGWKDDVRFLRFDPATARFTQVDRSRFEHLVVEEEKPFTIRRFQGLEPTQALTSEGGRIQPLEQALRAAESGPVPKAKRATTTDPAPRPGAFR</sequence>
<evidence type="ECO:0000256" key="1">
    <source>
        <dbReference type="SAM" id="MobiDB-lite"/>
    </source>
</evidence>
<accession>A0ABQ5PUG5</accession>
<feature type="region of interest" description="Disordered" evidence="1">
    <location>
        <begin position="358"/>
        <end position="386"/>
    </location>
</feature>
<dbReference type="EMBL" id="BSDC01000001">
    <property type="protein sequence ID" value="GLH65781.1"/>
    <property type="molecule type" value="Genomic_DNA"/>
</dbReference>
<dbReference type="Proteomes" id="UP001165044">
    <property type="component" value="Unassembled WGS sequence"/>
</dbReference>
<reference evidence="2" key="1">
    <citation type="journal article" date="2023" name="Antonie Van Leeuwenhoek">
        <title>Mesoterricola silvestris gen. nov., sp. nov., Mesoterricola sediminis sp. nov., Geothrix oryzae sp. nov., Geothrix edaphica sp. nov., Geothrix rubra sp. nov., and Geothrix limicola sp. nov., six novel members of Acidobacteriota isolated from soils.</title>
        <authorList>
            <person name="Itoh H."/>
            <person name="Sugisawa Y."/>
            <person name="Mise K."/>
            <person name="Xu Z."/>
            <person name="Kuniyasu M."/>
            <person name="Ushijima N."/>
            <person name="Kawano K."/>
            <person name="Kobayashi E."/>
            <person name="Shiratori Y."/>
            <person name="Masuda Y."/>
            <person name="Senoo K."/>
        </authorList>
    </citation>
    <scope>NUCLEOTIDE SEQUENCE</scope>
    <source>
        <strain evidence="2">Red802</strain>
    </source>
</reference>
<name>A0ABQ5PUG5_9BACT</name>
<keyword evidence="3" id="KW-1185">Reference proteome</keyword>
<proteinExistence type="predicted"/>
<evidence type="ECO:0008006" key="4">
    <source>
        <dbReference type="Google" id="ProtNLM"/>
    </source>
</evidence>